<feature type="region of interest" description="Disordered" evidence="1">
    <location>
        <begin position="287"/>
        <end position="334"/>
    </location>
</feature>
<dbReference type="Proteomes" id="UP001497392">
    <property type="component" value="Unassembled WGS sequence"/>
</dbReference>
<organism evidence="3 4">
    <name type="scientific">Coccomyxa viridis</name>
    <dbReference type="NCBI Taxonomy" id="1274662"/>
    <lineage>
        <taxon>Eukaryota</taxon>
        <taxon>Viridiplantae</taxon>
        <taxon>Chlorophyta</taxon>
        <taxon>core chlorophytes</taxon>
        <taxon>Trebouxiophyceae</taxon>
        <taxon>Trebouxiophyceae incertae sedis</taxon>
        <taxon>Coccomyxaceae</taxon>
        <taxon>Coccomyxa</taxon>
    </lineage>
</organism>
<feature type="region of interest" description="Disordered" evidence="1">
    <location>
        <begin position="51"/>
        <end position="75"/>
    </location>
</feature>
<feature type="signal peptide" evidence="2">
    <location>
        <begin position="1"/>
        <end position="33"/>
    </location>
</feature>
<sequence length="334" mass="32012">MARGRGVRRWHEQTLRSILSLALAAAICAAAQATHLQHADIAGSLVVRRELHGGPGGGGPGPRGGPLGPGGGPDGDTNNPIYPYYYFPGNGAVVGSGYIPVASGNTANNGGTAGGSAAAGPPNQASAGSGGASAPAPAQARSRSAVSPSQAPPVSSGSTSCDVNSPNCCADNGLNSRLVPVTSNATLTTLAGMFFKTVPAGGGFIATPVTPSGSLASSGQIRVNQTLAAAPQAFLNATINLNRPAAVQGPDYVFAAGSHICIPNFFSAQPAPGIPAASQSAAAAGAQPAISSGSPGGSTPVAASGAAQDSATPVAAAATRTTASASTSVAAAGT</sequence>
<evidence type="ECO:0000256" key="1">
    <source>
        <dbReference type="SAM" id="MobiDB-lite"/>
    </source>
</evidence>
<comment type="caution">
    <text evidence="3">The sequence shown here is derived from an EMBL/GenBank/DDBJ whole genome shotgun (WGS) entry which is preliminary data.</text>
</comment>
<protein>
    <submittedName>
        <fullName evidence="3">G13490 protein</fullName>
    </submittedName>
</protein>
<feature type="compositionally biased region" description="Low complexity" evidence="1">
    <location>
        <begin position="112"/>
        <end position="158"/>
    </location>
</feature>
<name>A0ABP1GCX3_9CHLO</name>
<keyword evidence="2" id="KW-0732">Signal</keyword>
<dbReference type="EMBL" id="CAXHTA020000021">
    <property type="protein sequence ID" value="CAL5230044.1"/>
    <property type="molecule type" value="Genomic_DNA"/>
</dbReference>
<proteinExistence type="predicted"/>
<reference evidence="3 4" key="1">
    <citation type="submission" date="2024-06" db="EMBL/GenBank/DDBJ databases">
        <authorList>
            <person name="Kraege A."/>
            <person name="Thomma B."/>
        </authorList>
    </citation>
    <scope>NUCLEOTIDE SEQUENCE [LARGE SCALE GENOMIC DNA]</scope>
</reference>
<evidence type="ECO:0000313" key="3">
    <source>
        <dbReference type="EMBL" id="CAL5230044.1"/>
    </source>
</evidence>
<feature type="chain" id="PRO_5045436527" evidence="2">
    <location>
        <begin position="34"/>
        <end position="334"/>
    </location>
</feature>
<feature type="region of interest" description="Disordered" evidence="1">
    <location>
        <begin position="112"/>
        <end position="162"/>
    </location>
</feature>
<evidence type="ECO:0000256" key="2">
    <source>
        <dbReference type="SAM" id="SignalP"/>
    </source>
</evidence>
<feature type="compositionally biased region" description="Gly residues" evidence="1">
    <location>
        <begin position="53"/>
        <end position="74"/>
    </location>
</feature>
<accession>A0ABP1GCX3</accession>
<keyword evidence="4" id="KW-1185">Reference proteome</keyword>
<evidence type="ECO:0000313" key="4">
    <source>
        <dbReference type="Proteomes" id="UP001497392"/>
    </source>
</evidence>
<gene>
    <name evidence="3" type="primary">g13490</name>
    <name evidence="3" type="ORF">VP750_LOCUS11950</name>
</gene>